<protein>
    <submittedName>
        <fullName evidence="3">Uncharacterized protein</fullName>
    </submittedName>
</protein>
<keyword evidence="2" id="KW-1133">Transmembrane helix</keyword>
<keyword evidence="2" id="KW-0812">Transmembrane</keyword>
<reference evidence="3" key="1">
    <citation type="submission" date="2022-11" db="EMBL/GenBank/DDBJ databases">
        <title>Centuries of genome instability and evolution in soft-shell clam transmissible cancer (bioRxiv).</title>
        <authorList>
            <person name="Hart S.F.M."/>
            <person name="Yonemitsu M.A."/>
            <person name="Giersch R.M."/>
            <person name="Beal B.F."/>
            <person name="Arriagada G."/>
            <person name="Davis B.W."/>
            <person name="Ostrander E.A."/>
            <person name="Goff S.P."/>
            <person name="Metzger M.J."/>
        </authorList>
    </citation>
    <scope>NUCLEOTIDE SEQUENCE</scope>
    <source>
        <strain evidence="3">MELC-2E11</strain>
        <tissue evidence="3">Siphon/mantle</tissue>
    </source>
</reference>
<feature type="compositionally biased region" description="Polar residues" evidence="1">
    <location>
        <begin position="76"/>
        <end position="90"/>
    </location>
</feature>
<gene>
    <name evidence="3" type="ORF">MAR_032450</name>
</gene>
<accession>A0ABY7FAN7</accession>
<sequence length="90" mass="10020">VNANNAISEIRIDTASSTNIALAALSGVLGIMHVSSVAGCYLWDIRMSESIEQNSEIQLDQCETKRAYEQPHRQSNESTYRNFDDNNTVL</sequence>
<keyword evidence="4" id="KW-1185">Reference proteome</keyword>
<organism evidence="3 4">
    <name type="scientific">Mya arenaria</name>
    <name type="common">Soft-shell clam</name>
    <dbReference type="NCBI Taxonomy" id="6604"/>
    <lineage>
        <taxon>Eukaryota</taxon>
        <taxon>Metazoa</taxon>
        <taxon>Spiralia</taxon>
        <taxon>Lophotrochozoa</taxon>
        <taxon>Mollusca</taxon>
        <taxon>Bivalvia</taxon>
        <taxon>Autobranchia</taxon>
        <taxon>Heteroconchia</taxon>
        <taxon>Euheterodonta</taxon>
        <taxon>Imparidentia</taxon>
        <taxon>Neoheterodontei</taxon>
        <taxon>Myida</taxon>
        <taxon>Myoidea</taxon>
        <taxon>Myidae</taxon>
        <taxon>Mya</taxon>
    </lineage>
</organism>
<feature type="compositionally biased region" description="Basic and acidic residues" evidence="1">
    <location>
        <begin position="66"/>
        <end position="75"/>
    </location>
</feature>
<dbReference type="EMBL" id="CP111021">
    <property type="protein sequence ID" value="WAR17856.1"/>
    <property type="molecule type" value="Genomic_DNA"/>
</dbReference>
<dbReference type="Proteomes" id="UP001164746">
    <property type="component" value="Chromosome 10"/>
</dbReference>
<feature type="non-terminal residue" evidence="3">
    <location>
        <position position="1"/>
    </location>
</feature>
<proteinExistence type="predicted"/>
<evidence type="ECO:0000313" key="3">
    <source>
        <dbReference type="EMBL" id="WAR17856.1"/>
    </source>
</evidence>
<evidence type="ECO:0000256" key="2">
    <source>
        <dbReference type="SAM" id="Phobius"/>
    </source>
</evidence>
<feature type="transmembrane region" description="Helical" evidence="2">
    <location>
        <begin position="20"/>
        <end position="43"/>
    </location>
</feature>
<evidence type="ECO:0000256" key="1">
    <source>
        <dbReference type="SAM" id="MobiDB-lite"/>
    </source>
</evidence>
<name>A0ABY7FAN7_MYAAR</name>
<feature type="region of interest" description="Disordered" evidence="1">
    <location>
        <begin position="66"/>
        <end position="90"/>
    </location>
</feature>
<evidence type="ECO:0000313" key="4">
    <source>
        <dbReference type="Proteomes" id="UP001164746"/>
    </source>
</evidence>
<keyword evidence="2" id="KW-0472">Membrane</keyword>